<dbReference type="Proteomes" id="UP001460270">
    <property type="component" value="Unassembled WGS sequence"/>
</dbReference>
<comment type="caution">
    <text evidence="2">The sequence shown here is derived from an EMBL/GenBank/DDBJ whole genome shotgun (WGS) entry which is preliminary data.</text>
</comment>
<gene>
    <name evidence="2" type="ORF">WMY93_017440</name>
</gene>
<dbReference type="PROSITE" id="PS50994">
    <property type="entry name" value="INTEGRASE"/>
    <property type="match status" value="1"/>
</dbReference>
<reference evidence="3" key="1">
    <citation type="submission" date="2024-04" db="EMBL/GenBank/DDBJ databases">
        <title>Salinicola lusitanus LLJ914,a marine bacterium isolated from the Okinawa Trough.</title>
        <authorList>
            <person name="Li J."/>
        </authorList>
    </citation>
    <scope>NUCLEOTIDE SEQUENCE [LARGE SCALE GENOMIC DNA]</scope>
</reference>
<dbReference type="InterPro" id="IPR036397">
    <property type="entry name" value="RNaseH_sf"/>
</dbReference>
<name>A0AAW0NQZ2_9GOBI</name>
<feature type="domain" description="Integrase catalytic" evidence="1">
    <location>
        <begin position="153"/>
        <end position="270"/>
    </location>
</feature>
<evidence type="ECO:0000313" key="2">
    <source>
        <dbReference type="EMBL" id="KAK7904833.1"/>
    </source>
</evidence>
<accession>A0AAW0NQZ2</accession>
<organism evidence="2 3">
    <name type="scientific">Mugilogobius chulae</name>
    <name type="common">yellowstripe goby</name>
    <dbReference type="NCBI Taxonomy" id="88201"/>
    <lineage>
        <taxon>Eukaryota</taxon>
        <taxon>Metazoa</taxon>
        <taxon>Chordata</taxon>
        <taxon>Craniata</taxon>
        <taxon>Vertebrata</taxon>
        <taxon>Euteleostomi</taxon>
        <taxon>Actinopterygii</taxon>
        <taxon>Neopterygii</taxon>
        <taxon>Teleostei</taxon>
        <taxon>Neoteleostei</taxon>
        <taxon>Acanthomorphata</taxon>
        <taxon>Gobiaria</taxon>
        <taxon>Gobiiformes</taxon>
        <taxon>Gobioidei</taxon>
        <taxon>Gobiidae</taxon>
        <taxon>Gobionellinae</taxon>
        <taxon>Mugilogobius</taxon>
    </lineage>
</organism>
<dbReference type="GO" id="GO:0015074">
    <property type="term" value="P:DNA integration"/>
    <property type="evidence" value="ECO:0007669"/>
    <property type="project" value="InterPro"/>
</dbReference>
<dbReference type="FunFam" id="3.30.420.10:FF:000032">
    <property type="entry name" value="Retrovirus-related Pol polyprotein from transposon 297-like Protein"/>
    <property type="match status" value="1"/>
</dbReference>
<keyword evidence="3" id="KW-1185">Reference proteome</keyword>
<dbReference type="InterPro" id="IPR050951">
    <property type="entry name" value="Retrovirus_Pol_polyprotein"/>
</dbReference>
<dbReference type="InterPro" id="IPR001584">
    <property type="entry name" value="Integrase_cat-core"/>
</dbReference>
<dbReference type="InterPro" id="IPR012337">
    <property type="entry name" value="RNaseH-like_sf"/>
</dbReference>
<dbReference type="Gene3D" id="3.30.420.10">
    <property type="entry name" value="Ribonuclease H-like superfamily/Ribonuclease H"/>
    <property type="match status" value="1"/>
</dbReference>
<protein>
    <recommendedName>
        <fullName evidence="1">Integrase catalytic domain-containing protein</fullName>
    </recommendedName>
</protein>
<dbReference type="AlphaFoldDB" id="A0AAW0NQZ2"/>
<sequence>MLTRCLGAHVTLITVATGGKREARERELCADGPSCKVAQVYDASEWRELHQELDPDLRPVLQWWSRARNHRGMRLPVCHWPQKDCLKSLGLCELKKECSRERGKNQPLEKKIGKLSSLKLSETQFLRLVMGLLEQDTLVSQKLFSRAELQQLAVGAPMERVAVDIMGPFPRTDKGNRYVLAAMDYFTKWPEAFAIPDQEAETVADTLVEGMFSRFGVAEVLHSDQGRNFESAVFSAMCERMGMQKTRTTPLHPQSDGLVERFNRTLAKQLAIVTAEHQRDWDMHLPLVLLGIQIFSPGVYLLHTCSSHAGPRAAHPSRNVLWQTPDTLQLHLAQNMPGGSRTGLRQLTLLHVTNCRRQGYDRKGTMT</sequence>
<dbReference type="PANTHER" id="PTHR37984:SF15">
    <property type="entry name" value="INTEGRASE CATALYTIC DOMAIN-CONTAINING PROTEIN"/>
    <property type="match status" value="1"/>
</dbReference>
<proteinExistence type="predicted"/>
<dbReference type="EMBL" id="JBBPFD010000012">
    <property type="protein sequence ID" value="KAK7904833.1"/>
    <property type="molecule type" value="Genomic_DNA"/>
</dbReference>
<dbReference type="PANTHER" id="PTHR37984">
    <property type="entry name" value="PROTEIN CBG26694"/>
    <property type="match status" value="1"/>
</dbReference>
<dbReference type="GO" id="GO:0003676">
    <property type="term" value="F:nucleic acid binding"/>
    <property type="evidence" value="ECO:0007669"/>
    <property type="project" value="InterPro"/>
</dbReference>
<dbReference type="Pfam" id="PF00665">
    <property type="entry name" value="rve"/>
    <property type="match status" value="1"/>
</dbReference>
<dbReference type="SUPFAM" id="SSF53098">
    <property type="entry name" value="Ribonuclease H-like"/>
    <property type="match status" value="1"/>
</dbReference>
<evidence type="ECO:0000313" key="3">
    <source>
        <dbReference type="Proteomes" id="UP001460270"/>
    </source>
</evidence>
<evidence type="ECO:0000259" key="1">
    <source>
        <dbReference type="PROSITE" id="PS50994"/>
    </source>
</evidence>